<dbReference type="PRINTS" id="PR00146">
    <property type="entry name" value="DHPICSNTHASE"/>
</dbReference>
<dbReference type="InterPro" id="IPR002220">
    <property type="entry name" value="DapA-like"/>
</dbReference>
<dbReference type="PANTHER" id="PTHR12128:SF21">
    <property type="entry name" value="N-ACETYLNEURAMINATE LYASE"/>
    <property type="match status" value="1"/>
</dbReference>
<dbReference type="PANTHER" id="PTHR12128">
    <property type="entry name" value="DIHYDRODIPICOLINATE SYNTHASE"/>
    <property type="match status" value="1"/>
</dbReference>
<protein>
    <submittedName>
        <fullName evidence="8">Dihydrodipicolinate synthetase</fullName>
    </submittedName>
</protein>
<dbReference type="Gene3D" id="3.20.20.70">
    <property type="entry name" value="Aldolase class I"/>
    <property type="match status" value="1"/>
</dbReference>
<comment type="subcellular location">
    <subcellularLocation>
        <location evidence="1">Cytoplasm</location>
    </subcellularLocation>
</comment>
<evidence type="ECO:0000256" key="2">
    <source>
        <dbReference type="ARBA" id="ARBA00022490"/>
    </source>
</evidence>
<dbReference type="PIRSF" id="PIRSF001365">
    <property type="entry name" value="DHDPS"/>
    <property type="match status" value="1"/>
</dbReference>
<feature type="binding site" evidence="7">
    <location>
        <position position="48"/>
    </location>
    <ligand>
        <name>pyruvate</name>
        <dbReference type="ChEBI" id="CHEBI:15361"/>
    </ligand>
</feature>
<gene>
    <name evidence="8" type="ORF">FDK13_28325</name>
</gene>
<dbReference type="Proteomes" id="UP000304900">
    <property type="component" value="Unassembled WGS sequence"/>
</dbReference>
<dbReference type="OrthoDB" id="9778880at2"/>
<dbReference type="EMBL" id="SZVO01000017">
    <property type="protein sequence ID" value="TKT88010.1"/>
    <property type="molecule type" value="Genomic_DNA"/>
</dbReference>
<evidence type="ECO:0000256" key="6">
    <source>
        <dbReference type="PIRSR" id="PIRSR001365-1"/>
    </source>
</evidence>
<sequence>MNLQLKGLIAAPFTPMNQGGSLNLDLIPEYYQFLKQNNITGAFICGSTGEGVSLTVFEKKQIGEAWAQCAKNDKEFTIMPLLGGTCIADSIELAKHAQQIGLHAVSFTSPFYFKPANVEMLAECIIAIAETVPEMPFYYYHIPVLTGVGFAMFDLLKAIDGRIPNFAGIKYTHEDFMDFQTCLNYKNGKYDMLWGRDENMLSALAVGAKGAVGSTFNYAAPLYYDLIEAFNQNDMERAGKLQQKSIDMIRLLGKYGGISVGKAYMKLVDLDCGKFRLPVKNMSETQFEAFRADVASLDFDSFKSGHYTAKTTL</sequence>
<dbReference type="SUPFAM" id="SSF51569">
    <property type="entry name" value="Aldolase"/>
    <property type="match status" value="1"/>
</dbReference>
<comment type="caution">
    <text evidence="8">The sequence shown here is derived from an EMBL/GenBank/DDBJ whole genome shotgun (WGS) entry which is preliminary data.</text>
</comment>
<feature type="active site" description="Proton donor/acceptor" evidence="6">
    <location>
        <position position="140"/>
    </location>
</feature>
<feature type="active site" description="Schiff-base intermediate with substrate" evidence="6">
    <location>
        <position position="170"/>
    </location>
</feature>
<keyword evidence="3 5" id="KW-0456">Lyase</keyword>
<organism evidence="8 9">
    <name type="scientific">Dyadobacter frigoris</name>
    <dbReference type="NCBI Taxonomy" id="2576211"/>
    <lineage>
        <taxon>Bacteria</taxon>
        <taxon>Pseudomonadati</taxon>
        <taxon>Bacteroidota</taxon>
        <taxon>Cytophagia</taxon>
        <taxon>Cytophagales</taxon>
        <taxon>Spirosomataceae</taxon>
        <taxon>Dyadobacter</taxon>
    </lineage>
</organism>
<evidence type="ECO:0000256" key="7">
    <source>
        <dbReference type="PIRSR" id="PIRSR001365-2"/>
    </source>
</evidence>
<evidence type="ECO:0000256" key="3">
    <source>
        <dbReference type="ARBA" id="ARBA00023239"/>
    </source>
</evidence>
<dbReference type="RefSeq" id="WP_137343396.1">
    <property type="nucleotide sequence ID" value="NZ_BSQH01000005.1"/>
</dbReference>
<name>A0A4U6CTK9_9BACT</name>
<keyword evidence="9" id="KW-1185">Reference proteome</keyword>
<dbReference type="SMART" id="SM01130">
    <property type="entry name" value="DHDPS"/>
    <property type="match status" value="1"/>
</dbReference>
<evidence type="ECO:0000313" key="8">
    <source>
        <dbReference type="EMBL" id="TKT88010.1"/>
    </source>
</evidence>
<comment type="similarity">
    <text evidence="5">Belongs to the DapA family.</text>
</comment>
<evidence type="ECO:0000256" key="1">
    <source>
        <dbReference type="ARBA" id="ARBA00004496"/>
    </source>
</evidence>
<evidence type="ECO:0000256" key="5">
    <source>
        <dbReference type="PIRNR" id="PIRNR001365"/>
    </source>
</evidence>
<dbReference type="Pfam" id="PF00701">
    <property type="entry name" value="DHDPS"/>
    <property type="match status" value="1"/>
</dbReference>
<dbReference type="GO" id="GO:0005737">
    <property type="term" value="C:cytoplasm"/>
    <property type="evidence" value="ECO:0007669"/>
    <property type="project" value="UniProtKB-SubCell"/>
</dbReference>
<evidence type="ECO:0000256" key="4">
    <source>
        <dbReference type="ARBA" id="ARBA00023277"/>
    </source>
</evidence>
<reference evidence="8 9" key="1">
    <citation type="submission" date="2019-05" db="EMBL/GenBank/DDBJ databases">
        <title>Dyadobacter AR-3-8 sp. nov., isolated from arctic soil.</title>
        <authorList>
            <person name="Chaudhary D.K."/>
        </authorList>
    </citation>
    <scope>NUCLEOTIDE SEQUENCE [LARGE SCALE GENOMIC DNA]</scope>
    <source>
        <strain evidence="8 9">AR-3-8</strain>
    </source>
</reference>
<keyword evidence="4" id="KW-0119">Carbohydrate metabolism</keyword>
<keyword evidence="2" id="KW-0963">Cytoplasm</keyword>
<evidence type="ECO:0000313" key="9">
    <source>
        <dbReference type="Proteomes" id="UP000304900"/>
    </source>
</evidence>
<dbReference type="GO" id="GO:0016829">
    <property type="term" value="F:lyase activity"/>
    <property type="evidence" value="ECO:0007669"/>
    <property type="project" value="UniProtKB-KW"/>
</dbReference>
<proteinExistence type="inferred from homology"/>
<feature type="binding site" evidence="7">
    <location>
        <position position="212"/>
    </location>
    <ligand>
        <name>pyruvate</name>
        <dbReference type="ChEBI" id="CHEBI:15361"/>
    </ligand>
</feature>
<dbReference type="AlphaFoldDB" id="A0A4U6CTK9"/>
<dbReference type="InterPro" id="IPR013785">
    <property type="entry name" value="Aldolase_TIM"/>
</dbReference>
<accession>A0A4U6CTK9</accession>